<dbReference type="OrthoDB" id="2286203at2759"/>
<keyword evidence="2" id="KW-1185">Reference proteome</keyword>
<dbReference type="EMBL" id="ML977341">
    <property type="protein sequence ID" value="KAF2109639.1"/>
    <property type="molecule type" value="Genomic_DNA"/>
</dbReference>
<dbReference type="Gene3D" id="3.80.10.10">
    <property type="entry name" value="Ribonuclease Inhibitor"/>
    <property type="match status" value="1"/>
</dbReference>
<accession>A0A6A5YQV8</accession>
<evidence type="ECO:0008006" key="3">
    <source>
        <dbReference type="Google" id="ProtNLM"/>
    </source>
</evidence>
<protein>
    <recommendedName>
        <fullName evidence="3">F-box domain-containing protein</fullName>
    </recommendedName>
</protein>
<evidence type="ECO:0000313" key="1">
    <source>
        <dbReference type="EMBL" id="KAF2109639.1"/>
    </source>
</evidence>
<reference evidence="1" key="1">
    <citation type="journal article" date="2020" name="Stud. Mycol.">
        <title>101 Dothideomycetes genomes: a test case for predicting lifestyles and emergence of pathogens.</title>
        <authorList>
            <person name="Haridas S."/>
            <person name="Albert R."/>
            <person name="Binder M."/>
            <person name="Bloem J."/>
            <person name="Labutti K."/>
            <person name="Salamov A."/>
            <person name="Andreopoulos B."/>
            <person name="Baker S."/>
            <person name="Barry K."/>
            <person name="Bills G."/>
            <person name="Bluhm B."/>
            <person name="Cannon C."/>
            <person name="Castanera R."/>
            <person name="Culley D."/>
            <person name="Daum C."/>
            <person name="Ezra D."/>
            <person name="Gonzalez J."/>
            <person name="Henrissat B."/>
            <person name="Kuo A."/>
            <person name="Liang C."/>
            <person name="Lipzen A."/>
            <person name="Lutzoni F."/>
            <person name="Magnuson J."/>
            <person name="Mondo S."/>
            <person name="Nolan M."/>
            <person name="Ohm R."/>
            <person name="Pangilinan J."/>
            <person name="Park H.-J."/>
            <person name="Ramirez L."/>
            <person name="Alfaro M."/>
            <person name="Sun H."/>
            <person name="Tritt A."/>
            <person name="Yoshinaga Y."/>
            <person name="Zwiers L.-H."/>
            <person name="Turgeon B."/>
            <person name="Goodwin S."/>
            <person name="Spatafora J."/>
            <person name="Crous P."/>
            <person name="Grigoriev I."/>
        </authorList>
    </citation>
    <scope>NUCLEOTIDE SEQUENCE</scope>
    <source>
        <strain evidence="1">CBS 627.86</strain>
    </source>
</reference>
<gene>
    <name evidence="1" type="ORF">BDV96DRAFT_585067</name>
</gene>
<organism evidence="1 2">
    <name type="scientific">Lophiotrema nucula</name>
    <dbReference type="NCBI Taxonomy" id="690887"/>
    <lineage>
        <taxon>Eukaryota</taxon>
        <taxon>Fungi</taxon>
        <taxon>Dikarya</taxon>
        <taxon>Ascomycota</taxon>
        <taxon>Pezizomycotina</taxon>
        <taxon>Dothideomycetes</taxon>
        <taxon>Pleosporomycetidae</taxon>
        <taxon>Pleosporales</taxon>
        <taxon>Lophiotremataceae</taxon>
        <taxon>Lophiotrema</taxon>
    </lineage>
</organism>
<dbReference type="AlphaFoldDB" id="A0A6A5YQV8"/>
<dbReference type="SUPFAM" id="SSF52047">
    <property type="entry name" value="RNI-like"/>
    <property type="match status" value="1"/>
</dbReference>
<dbReference type="Proteomes" id="UP000799770">
    <property type="component" value="Unassembled WGS sequence"/>
</dbReference>
<name>A0A6A5YQV8_9PLEO</name>
<dbReference type="InterPro" id="IPR032675">
    <property type="entry name" value="LRR_dom_sf"/>
</dbReference>
<sequence length="614" mass="70180">MPPKLDGEPPSPIPRSSSDELVQLYIKHQRWPPYIHGDPWKEVRKRAVTDMALGFRPPKLPKLGHHDFSVDRAWDDSGLSKLPEELRLSILEQLSWEEWRRIANTNRAIFQTVSKKIFRYLRINLHDRSPDFPELPTCSPFLADRLAANTDEVEIDLSYTPAAQRYAIKFIHCLKSDYLFVLKFSSDSEAIAYVLETLGDMLSKPGMLREIQFPHYAPSQRRQTQSNRNNKLMKGSTLVDELVSPFEACFAFFVERDIHGSVKQEDVVFGLRGKNKDKGGSRVHEAGLLVGSFQSRFQLHRVCLEDLGQAKQGDLKRLLDLLNLPKSDLCHVEALHVKFIDFNVIQPDEFERLISADLRELRLEECSNIYRLLNYLRKRTHDIQLGELHIIALSETSFFKGGSSFLRIFLQSFHNLTTLSIVTNEITTLDVLDFIQTHTKLKHLHYCVGPVQLSNTSMEALIGLCPNLREIGLYNTELYDRRYWQPTIRGPSNASEFIPSITSLIEKHLSQLSDLESVVLYNSNPGEADASFNHHDLEEAMKILGSAAVKLGATKVKRVGALRFARNYPKPRFDLSSIFSAPKMLLFDSSPGENGEVRLTEVYEHGLKCHKTRL</sequence>
<proteinExistence type="predicted"/>
<evidence type="ECO:0000313" key="2">
    <source>
        <dbReference type="Proteomes" id="UP000799770"/>
    </source>
</evidence>